<sequence>MRKCACGKHVRPNEINAVKIYDRRSGELKRIICGECAGRSNGPKGLQRKKKKRWAYFSQEDFDD</sequence>
<proteinExistence type="predicted"/>
<dbReference type="EMBL" id="MT142654">
    <property type="protein sequence ID" value="QJA86703.1"/>
    <property type="molecule type" value="Genomic_DNA"/>
</dbReference>
<gene>
    <name evidence="1" type="ORF">MM415A05631_0007</name>
    <name evidence="2" type="ORF">MM415B03132_0009</name>
    <name evidence="3" type="ORF">TM448B06734_0008</name>
</gene>
<evidence type="ECO:0000313" key="2">
    <source>
        <dbReference type="EMBL" id="QJA86703.1"/>
    </source>
</evidence>
<dbReference type="EMBL" id="MT145158">
    <property type="protein sequence ID" value="QJI04209.1"/>
    <property type="molecule type" value="Genomic_DNA"/>
</dbReference>
<accession>A0A6M3JFJ8</accession>
<dbReference type="EMBL" id="MT141654">
    <property type="protein sequence ID" value="QJA68844.1"/>
    <property type="molecule type" value="Genomic_DNA"/>
</dbReference>
<protein>
    <submittedName>
        <fullName evidence="1">Uncharacterized protein</fullName>
    </submittedName>
</protein>
<evidence type="ECO:0000313" key="3">
    <source>
        <dbReference type="EMBL" id="QJI04209.1"/>
    </source>
</evidence>
<reference evidence="1" key="1">
    <citation type="submission" date="2020-03" db="EMBL/GenBank/DDBJ databases">
        <title>The deep terrestrial virosphere.</title>
        <authorList>
            <person name="Holmfeldt K."/>
            <person name="Nilsson E."/>
            <person name="Simone D."/>
            <person name="Lopez-Fernandez M."/>
            <person name="Wu X."/>
            <person name="de Brujin I."/>
            <person name="Lundin D."/>
            <person name="Andersson A."/>
            <person name="Bertilsson S."/>
            <person name="Dopson M."/>
        </authorList>
    </citation>
    <scope>NUCLEOTIDE SEQUENCE</scope>
    <source>
        <strain evidence="1">MM415A05631</strain>
        <strain evidence="2">MM415B03132</strain>
        <strain evidence="3">TM448B06734</strain>
    </source>
</reference>
<name>A0A6M3JFJ8_9ZZZZ</name>
<dbReference type="AlphaFoldDB" id="A0A6M3JFJ8"/>
<organism evidence="1">
    <name type="scientific">viral metagenome</name>
    <dbReference type="NCBI Taxonomy" id="1070528"/>
    <lineage>
        <taxon>unclassified sequences</taxon>
        <taxon>metagenomes</taxon>
        <taxon>organismal metagenomes</taxon>
    </lineage>
</organism>
<evidence type="ECO:0000313" key="1">
    <source>
        <dbReference type="EMBL" id="QJA68844.1"/>
    </source>
</evidence>